<keyword evidence="1" id="KW-0472">Membrane</keyword>
<name>A0A0F9RAJ8_9ZZZZ</name>
<evidence type="ECO:0000313" key="2">
    <source>
        <dbReference type="EMBL" id="KKN46342.1"/>
    </source>
</evidence>
<keyword evidence="1" id="KW-1133">Transmembrane helix</keyword>
<protein>
    <submittedName>
        <fullName evidence="2">Uncharacterized protein</fullName>
    </submittedName>
</protein>
<organism evidence="2">
    <name type="scientific">marine sediment metagenome</name>
    <dbReference type="NCBI Taxonomy" id="412755"/>
    <lineage>
        <taxon>unclassified sequences</taxon>
        <taxon>metagenomes</taxon>
        <taxon>ecological metagenomes</taxon>
    </lineage>
</organism>
<sequence length="94" mass="10385">MNLIIVSLAIATFSTTICLSSLFRPIRVLLEPVPVLGKLSRCPYCLNHYLAIPASCIFGVDNLIYTIVNAFAIVAMASIFGYMLLKYLDLLENV</sequence>
<proteinExistence type="predicted"/>
<accession>A0A0F9RAJ8</accession>
<keyword evidence="1" id="KW-0812">Transmembrane</keyword>
<dbReference type="AlphaFoldDB" id="A0A0F9RAJ8"/>
<dbReference type="EMBL" id="LAZR01001335">
    <property type="protein sequence ID" value="KKN46342.1"/>
    <property type="molecule type" value="Genomic_DNA"/>
</dbReference>
<reference evidence="2" key="1">
    <citation type="journal article" date="2015" name="Nature">
        <title>Complex archaea that bridge the gap between prokaryotes and eukaryotes.</title>
        <authorList>
            <person name="Spang A."/>
            <person name="Saw J.H."/>
            <person name="Jorgensen S.L."/>
            <person name="Zaremba-Niedzwiedzka K."/>
            <person name="Martijn J."/>
            <person name="Lind A.E."/>
            <person name="van Eijk R."/>
            <person name="Schleper C."/>
            <person name="Guy L."/>
            <person name="Ettema T.J."/>
        </authorList>
    </citation>
    <scope>NUCLEOTIDE SEQUENCE</scope>
</reference>
<comment type="caution">
    <text evidence="2">The sequence shown here is derived from an EMBL/GenBank/DDBJ whole genome shotgun (WGS) entry which is preliminary data.</text>
</comment>
<gene>
    <name evidence="2" type="ORF">LCGC14_0673700</name>
</gene>
<evidence type="ECO:0000256" key="1">
    <source>
        <dbReference type="SAM" id="Phobius"/>
    </source>
</evidence>
<feature type="transmembrane region" description="Helical" evidence="1">
    <location>
        <begin position="63"/>
        <end position="85"/>
    </location>
</feature>